<dbReference type="PROSITE" id="PS50164">
    <property type="entry name" value="GIY_YIG"/>
    <property type="match status" value="1"/>
</dbReference>
<sequence length="70" mass="7974">MRQPCLYIPASKRNGTLYVGATSDIATRVWQHRSGAVEGFTRQYRVHRLVQSAIRSDRIDLIGESPSRIM</sequence>
<dbReference type="PANTHER" id="PTHR34477:SF5">
    <property type="entry name" value="BSL5627 PROTEIN"/>
    <property type="match status" value="1"/>
</dbReference>
<dbReference type="STRING" id="560819.SAMN05428998_11076"/>
<dbReference type="InterPro" id="IPR050190">
    <property type="entry name" value="UPF0213_domain"/>
</dbReference>
<dbReference type="SUPFAM" id="SSF82771">
    <property type="entry name" value="GIY-YIG endonuclease"/>
    <property type="match status" value="1"/>
</dbReference>
<keyword evidence="3" id="KW-0378">Hydrolase</keyword>
<dbReference type="GO" id="GO:0004519">
    <property type="term" value="F:endonuclease activity"/>
    <property type="evidence" value="ECO:0007669"/>
    <property type="project" value="UniProtKB-KW"/>
</dbReference>
<evidence type="ECO:0000256" key="1">
    <source>
        <dbReference type="ARBA" id="ARBA00007435"/>
    </source>
</evidence>
<dbReference type="EMBL" id="FWZX01000010">
    <property type="protein sequence ID" value="SMF29921.1"/>
    <property type="molecule type" value="Genomic_DNA"/>
</dbReference>
<evidence type="ECO:0000259" key="2">
    <source>
        <dbReference type="PROSITE" id="PS50164"/>
    </source>
</evidence>
<dbReference type="InterPro" id="IPR035901">
    <property type="entry name" value="GIY-YIG_endonuc_sf"/>
</dbReference>
<dbReference type="Proteomes" id="UP000192917">
    <property type="component" value="Unassembled WGS sequence"/>
</dbReference>
<keyword evidence="3" id="KW-0540">Nuclease</keyword>
<dbReference type="Pfam" id="PF01541">
    <property type="entry name" value="GIY-YIG"/>
    <property type="match status" value="1"/>
</dbReference>
<dbReference type="PANTHER" id="PTHR34477">
    <property type="entry name" value="UPF0213 PROTEIN YHBQ"/>
    <property type="match status" value="1"/>
</dbReference>
<dbReference type="Gene3D" id="3.40.1440.10">
    <property type="entry name" value="GIY-YIG endonuclease"/>
    <property type="match status" value="1"/>
</dbReference>
<organism evidence="3 4">
    <name type="scientific">Tistlia consotensis USBA 355</name>
    <dbReference type="NCBI Taxonomy" id="560819"/>
    <lineage>
        <taxon>Bacteria</taxon>
        <taxon>Pseudomonadati</taxon>
        <taxon>Pseudomonadota</taxon>
        <taxon>Alphaproteobacteria</taxon>
        <taxon>Rhodospirillales</taxon>
        <taxon>Rhodovibrionaceae</taxon>
        <taxon>Tistlia</taxon>
    </lineage>
</organism>
<accession>A0A1Y6BV19</accession>
<keyword evidence="3" id="KW-0255">Endonuclease</keyword>
<name>A0A1Y6BV19_9PROT</name>
<comment type="similarity">
    <text evidence="1">Belongs to the UPF0213 family.</text>
</comment>
<proteinExistence type="inferred from homology"/>
<evidence type="ECO:0000313" key="3">
    <source>
        <dbReference type="EMBL" id="SMF29921.1"/>
    </source>
</evidence>
<protein>
    <submittedName>
        <fullName evidence="3">Putative endonuclease</fullName>
    </submittedName>
</protein>
<gene>
    <name evidence="3" type="ORF">SAMN05428998_11076</name>
</gene>
<evidence type="ECO:0000313" key="4">
    <source>
        <dbReference type="Proteomes" id="UP000192917"/>
    </source>
</evidence>
<feature type="domain" description="GIY-YIG" evidence="2">
    <location>
        <begin position="2"/>
        <end position="70"/>
    </location>
</feature>
<keyword evidence="4" id="KW-1185">Reference proteome</keyword>
<dbReference type="InterPro" id="IPR000305">
    <property type="entry name" value="GIY-YIG_endonuc"/>
</dbReference>
<dbReference type="RefSeq" id="WP_085123300.1">
    <property type="nucleotide sequence ID" value="NZ_FWZX01000010.1"/>
</dbReference>
<reference evidence="3 4" key="1">
    <citation type="submission" date="2017-04" db="EMBL/GenBank/DDBJ databases">
        <authorList>
            <person name="Afonso C.L."/>
            <person name="Miller P.J."/>
            <person name="Scott M.A."/>
            <person name="Spackman E."/>
            <person name="Goraichik I."/>
            <person name="Dimitrov K.M."/>
            <person name="Suarez D.L."/>
            <person name="Swayne D.E."/>
        </authorList>
    </citation>
    <scope>NUCLEOTIDE SEQUENCE [LARGE SCALE GENOMIC DNA]</scope>
    <source>
        <strain evidence="3 4">USBA 355</strain>
    </source>
</reference>
<dbReference type="AlphaFoldDB" id="A0A1Y6BV19"/>